<keyword evidence="1" id="KW-1133">Transmembrane helix</keyword>
<evidence type="ECO:0000313" key="3">
    <source>
        <dbReference type="Proteomes" id="UP000241769"/>
    </source>
</evidence>
<organism evidence="2 3">
    <name type="scientific">Planoprotostelium fungivorum</name>
    <dbReference type="NCBI Taxonomy" id="1890364"/>
    <lineage>
        <taxon>Eukaryota</taxon>
        <taxon>Amoebozoa</taxon>
        <taxon>Evosea</taxon>
        <taxon>Variosea</taxon>
        <taxon>Cavosteliida</taxon>
        <taxon>Cavosteliaceae</taxon>
        <taxon>Planoprotostelium</taxon>
    </lineage>
</organism>
<evidence type="ECO:0000256" key="1">
    <source>
        <dbReference type="SAM" id="Phobius"/>
    </source>
</evidence>
<comment type="caution">
    <text evidence="2">The sequence shown here is derived from an EMBL/GenBank/DDBJ whole genome shotgun (WGS) entry which is preliminary data.</text>
</comment>
<feature type="transmembrane region" description="Helical" evidence="1">
    <location>
        <begin position="62"/>
        <end position="85"/>
    </location>
</feature>
<dbReference type="InParanoid" id="A0A2P6NWB4"/>
<name>A0A2P6NWB4_9EUKA</name>
<feature type="transmembrane region" description="Helical" evidence="1">
    <location>
        <begin position="97"/>
        <end position="114"/>
    </location>
</feature>
<protein>
    <submittedName>
        <fullName evidence="2">Uncharacterized protein</fullName>
    </submittedName>
</protein>
<keyword evidence="1" id="KW-0812">Transmembrane</keyword>
<keyword evidence="3" id="KW-1185">Reference proteome</keyword>
<dbReference type="AlphaFoldDB" id="A0A2P6NWB4"/>
<proteinExistence type="predicted"/>
<reference evidence="2 3" key="1">
    <citation type="journal article" date="2018" name="Genome Biol. Evol.">
        <title>Multiple Roots of Fruiting Body Formation in Amoebozoa.</title>
        <authorList>
            <person name="Hillmann F."/>
            <person name="Forbes G."/>
            <person name="Novohradska S."/>
            <person name="Ferling I."/>
            <person name="Riege K."/>
            <person name="Groth M."/>
            <person name="Westermann M."/>
            <person name="Marz M."/>
            <person name="Spaller T."/>
            <person name="Winckler T."/>
            <person name="Schaap P."/>
            <person name="Glockner G."/>
        </authorList>
    </citation>
    <scope>NUCLEOTIDE SEQUENCE [LARGE SCALE GENOMIC DNA]</scope>
    <source>
        <strain evidence="2 3">Jena</strain>
    </source>
</reference>
<evidence type="ECO:0000313" key="2">
    <source>
        <dbReference type="EMBL" id="PRP88168.1"/>
    </source>
</evidence>
<accession>A0A2P6NWB4</accession>
<dbReference type="EMBL" id="MDYQ01000013">
    <property type="protein sequence ID" value="PRP88168.1"/>
    <property type="molecule type" value="Genomic_DNA"/>
</dbReference>
<sequence length="165" mass="18208">MQISYYDGSLWYHPEASHFNNHPSPKIFKGEMGAILRASIQLSLFSHCDKITILIKVATTASFLQCQVTTSLIFISMVGSYLILLTTSNMDAHLKRMTSFGAFTGAILGFSYGLSDAPEGKSRTFLNRFSFGMFTTALGSFILAAALGLPPLLYGEVHDFYRTLL</sequence>
<dbReference type="Proteomes" id="UP000241769">
    <property type="component" value="Unassembled WGS sequence"/>
</dbReference>
<gene>
    <name evidence="2" type="ORF">PROFUN_03991</name>
</gene>
<feature type="transmembrane region" description="Helical" evidence="1">
    <location>
        <begin position="134"/>
        <end position="154"/>
    </location>
</feature>
<keyword evidence="1" id="KW-0472">Membrane</keyword>